<evidence type="ECO:0000256" key="6">
    <source>
        <dbReference type="ARBA" id="ARBA00022833"/>
    </source>
</evidence>
<evidence type="ECO:0000256" key="7">
    <source>
        <dbReference type="ARBA" id="ARBA00022884"/>
    </source>
</evidence>
<reference evidence="16" key="1">
    <citation type="submission" date="2025-08" db="UniProtKB">
        <authorList>
            <consortium name="RefSeq"/>
        </authorList>
    </citation>
    <scope>IDENTIFICATION</scope>
    <source>
        <strain evidence="16">USDA-PBARC FA_bdor</strain>
        <tissue evidence="16">Whole organism</tissue>
    </source>
</reference>
<dbReference type="RefSeq" id="XP_011314049.1">
    <property type="nucleotide sequence ID" value="XM_011315747.1"/>
</dbReference>
<evidence type="ECO:0000256" key="11">
    <source>
        <dbReference type="PROSITE-ProRule" id="PRU00176"/>
    </source>
</evidence>
<dbReference type="SUPFAM" id="SSF54928">
    <property type="entry name" value="RNA-binding domain, RBD"/>
    <property type="match status" value="1"/>
</dbReference>
<dbReference type="GO" id="GO:0005689">
    <property type="term" value="C:U12-type spliceosomal complex"/>
    <property type="evidence" value="ECO:0007669"/>
    <property type="project" value="InterPro"/>
</dbReference>
<dbReference type="GO" id="GO:0000398">
    <property type="term" value="P:mRNA splicing, via spliceosome"/>
    <property type="evidence" value="ECO:0007669"/>
    <property type="project" value="InterPro"/>
</dbReference>
<dbReference type="PROSITE" id="PS50102">
    <property type="entry name" value="RRM"/>
    <property type="match status" value="1"/>
</dbReference>
<evidence type="ECO:0000256" key="10">
    <source>
        <dbReference type="PROSITE-ProRule" id="PRU00047"/>
    </source>
</evidence>
<evidence type="ECO:0000259" key="13">
    <source>
        <dbReference type="PROSITE" id="PS50102"/>
    </source>
</evidence>
<dbReference type="CDD" id="cd12393">
    <property type="entry name" value="RRM_ZCRB1"/>
    <property type="match status" value="1"/>
</dbReference>
<dbReference type="InterPro" id="IPR034219">
    <property type="entry name" value="ZCRB1_RRM"/>
</dbReference>
<proteinExistence type="predicted"/>
<evidence type="ECO:0000256" key="1">
    <source>
        <dbReference type="ARBA" id="ARBA00004123"/>
    </source>
</evidence>
<dbReference type="InterPro" id="IPR001878">
    <property type="entry name" value="Znf_CCHC"/>
</dbReference>
<protein>
    <recommendedName>
        <fullName evidence="2">Zinc finger CCHC-type and RNA-binding motif-containing protein 1</fullName>
    </recommendedName>
    <alternativeName>
        <fullName evidence="9">U11/U12 small nuclear ribonucleoprotein 31 kDa protein</fullName>
    </alternativeName>
</protein>
<evidence type="ECO:0000313" key="16">
    <source>
        <dbReference type="RefSeq" id="XP_011314049.1"/>
    </source>
</evidence>
<keyword evidence="6" id="KW-0862">Zinc</keyword>
<keyword evidence="3" id="KW-0507">mRNA processing</keyword>
<comment type="subcellular location">
    <subcellularLocation>
        <location evidence="1">Nucleus</location>
    </subcellularLocation>
</comment>
<dbReference type="InterPro" id="IPR035979">
    <property type="entry name" value="RBD_domain_sf"/>
</dbReference>
<sequence>MSGGIVPSKSTVYISNLPFSLTNNDIHKLLEHHGKIVKVTVLKDRRTRKSKGVAFVLFLMPEDAVNCAKNLNNTELGGRTIKSSIAADNGRSTEFIRRREYPNKSQCWECGEEGHLSYICTHNTLGPRTPPPKKTRVRKKNKRGEEQSGTSYYESDSDEGLRQPRGTSGAQESEESDEGDTETLSAAIKHEQEQLELEKYRYKVATGQYDENNHDSKPRKRFKKNEYFSDEEELSD</sequence>
<evidence type="ECO:0000256" key="8">
    <source>
        <dbReference type="ARBA" id="ARBA00023242"/>
    </source>
</evidence>
<dbReference type="GO" id="GO:0003723">
    <property type="term" value="F:RNA binding"/>
    <property type="evidence" value="ECO:0007669"/>
    <property type="project" value="UniProtKB-UniRule"/>
</dbReference>
<keyword evidence="4" id="KW-0479">Metal-binding</keyword>
<feature type="region of interest" description="Disordered" evidence="12">
    <location>
        <begin position="122"/>
        <end position="236"/>
    </location>
</feature>
<dbReference type="GeneID" id="105273351"/>
<evidence type="ECO:0000259" key="14">
    <source>
        <dbReference type="PROSITE" id="PS50158"/>
    </source>
</evidence>
<evidence type="ECO:0000256" key="9">
    <source>
        <dbReference type="ARBA" id="ARBA00032031"/>
    </source>
</evidence>
<accession>A0A9R1TRK8</accession>
<dbReference type="GO" id="GO:0008270">
    <property type="term" value="F:zinc ion binding"/>
    <property type="evidence" value="ECO:0007669"/>
    <property type="project" value="UniProtKB-KW"/>
</dbReference>
<dbReference type="AlphaFoldDB" id="A0A9R1TRK8"/>
<evidence type="ECO:0000256" key="12">
    <source>
        <dbReference type="SAM" id="MobiDB-lite"/>
    </source>
</evidence>
<keyword evidence="7 11" id="KW-0694">RNA-binding</keyword>
<feature type="compositionally biased region" description="Basic residues" evidence="12">
    <location>
        <begin position="131"/>
        <end position="142"/>
    </location>
</feature>
<gene>
    <name evidence="16" type="primary">LOC105273351</name>
</gene>
<feature type="compositionally biased region" description="Acidic residues" evidence="12">
    <location>
        <begin position="172"/>
        <end position="181"/>
    </location>
</feature>
<dbReference type="PANTHER" id="PTHR46259:SF1">
    <property type="entry name" value="ZINC FINGER CCHC-TYPE AND RNA-BINDING MOTIF-CONTAINING PROTEIN 1"/>
    <property type="match status" value="1"/>
</dbReference>
<organism evidence="15 16">
    <name type="scientific">Fopius arisanus</name>
    <dbReference type="NCBI Taxonomy" id="64838"/>
    <lineage>
        <taxon>Eukaryota</taxon>
        <taxon>Metazoa</taxon>
        <taxon>Ecdysozoa</taxon>
        <taxon>Arthropoda</taxon>
        <taxon>Hexapoda</taxon>
        <taxon>Insecta</taxon>
        <taxon>Pterygota</taxon>
        <taxon>Neoptera</taxon>
        <taxon>Endopterygota</taxon>
        <taxon>Hymenoptera</taxon>
        <taxon>Apocrita</taxon>
        <taxon>Ichneumonoidea</taxon>
        <taxon>Braconidae</taxon>
        <taxon>Opiinae</taxon>
        <taxon>Fopius</taxon>
    </lineage>
</organism>
<evidence type="ECO:0000256" key="5">
    <source>
        <dbReference type="ARBA" id="ARBA00022771"/>
    </source>
</evidence>
<dbReference type="InterPro" id="IPR012677">
    <property type="entry name" value="Nucleotide-bd_a/b_plait_sf"/>
</dbReference>
<dbReference type="OrthoDB" id="267048at2759"/>
<evidence type="ECO:0000256" key="3">
    <source>
        <dbReference type="ARBA" id="ARBA00022664"/>
    </source>
</evidence>
<keyword evidence="8" id="KW-0539">Nucleus</keyword>
<dbReference type="PANTHER" id="PTHR46259">
    <property type="entry name" value="ZINC FINGER CCHC-TYPE AND RNA-BINDING MOTIF-CONTAINING PROTEIN 1"/>
    <property type="match status" value="1"/>
</dbReference>
<keyword evidence="15" id="KW-1185">Reference proteome</keyword>
<feature type="domain" description="CCHC-type" evidence="14">
    <location>
        <begin position="107"/>
        <end position="120"/>
    </location>
</feature>
<dbReference type="PROSITE" id="PS50158">
    <property type="entry name" value="ZF_CCHC"/>
    <property type="match status" value="1"/>
</dbReference>
<dbReference type="Pfam" id="PF00098">
    <property type="entry name" value="zf-CCHC"/>
    <property type="match status" value="1"/>
</dbReference>
<dbReference type="SMART" id="SM00360">
    <property type="entry name" value="RRM"/>
    <property type="match status" value="1"/>
</dbReference>
<feature type="compositionally biased region" description="Basic and acidic residues" evidence="12">
    <location>
        <begin position="188"/>
        <end position="201"/>
    </location>
</feature>
<dbReference type="KEGG" id="fas:105273351"/>
<evidence type="ECO:0000256" key="4">
    <source>
        <dbReference type="ARBA" id="ARBA00022723"/>
    </source>
</evidence>
<name>A0A9R1TRK8_9HYME</name>
<keyword evidence="5 10" id="KW-0863">Zinc-finger</keyword>
<dbReference type="Gene3D" id="3.30.70.330">
    <property type="match status" value="1"/>
</dbReference>
<dbReference type="InterPro" id="IPR044598">
    <property type="entry name" value="ZCRB1"/>
</dbReference>
<dbReference type="Pfam" id="PF00076">
    <property type="entry name" value="RRM_1"/>
    <property type="match status" value="1"/>
</dbReference>
<feature type="domain" description="RRM" evidence="13">
    <location>
        <begin position="10"/>
        <end position="88"/>
    </location>
</feature>
<dbReference type="Proteomes" id="UP000694866">
    <property type="component" value="Unplaced"/>
</dbReference>
<dbReference type="InterPro" id="IPR000504">
    <property type="entry name" value="RRM_dom"/>
</dbReference>
<evidence type="ECO:0000256" key="2">
    <source>
        <dbReference type="ARBA" id="ARBA00015428"/>
    </source>
</evidence>
<evidence type="ECO:0000313" key="15">
    <source>
        <dbReference type="Proteomes" id="UP000694866"/>
    </source>
</evidence>